<comment type="caution">
    <text evidence="2">The sequence shown here is derived from an EMBL/GenBank/DDBJ whole genome shotgun (WGS) entry which is preliminary data.</text>
</comment>
<keyword evidence="3" id="KW-1185">Reference proteome</keyword>
<dbReference type="EMBL" id="BPQB01000008">
    <property type="protein sequence ID" value="GJE88165.1"/>
    <property type="molecule type" value="Genomic_DNA"/>
</dbReference>
<evidence type="ECO:0000256" key="1">
    <source>
        <dbReference type="SAM" id="MobiDB-lite"/>
    </source>
</evidence>
<accession>A0A9P3LAG7</accession>
<evidence type="ECO:0000313" key="3">
    <source>
        <dbReference type="Proteomes" id="UP000703269"/>
    </source>
</evidence>
<protein>
    <recommendedName>
        <fullName evidence="4">Zona occludens toxin N-terminal domain-containing protein</fullName>
    </recommendedName>
</protein>
<dbReference type="InterPro" id="IPR027417">
    <property type="entry name" value="P-loop_NTPase"/>
</dbReference>
<organism evidence="2 3">
    <name type="scientific">Phanerochaete sordida</name>
    <dbReference type="NCBI Taxonomy" id="48140"/>
    <lineage>
        <taxon>Eukaryota</taxon>
        <taxon>Fungi</taxon>
        <taxon>Dikarya</taxon>
        <taxon>Basidiomycota</taxon>
        <taxon>Agaricomycotina</taxon>
        <taxon>Agaricomycetes</taxon>
        <taxon>Polyporales</taxon>
        <taxon>Phanerochaetaceae</taxon>
        <taxon>Phanerochaete</taxon>
    </lineage>
</organism>
<evidence type="ECO:0000313" key="2">
    <source>
        <dbReference type="EMBL" id="GJE88165.1"/>
    </source>
</evidence>
<proteinExistence type="predicted"/>
<gene>
    <name evidence="2" type="ORF">PsYK624_042480</name>
</gene>
<dbReference type="AlphaFoldDB" id="A0A9P3LAG7"/>
<feature type="region of interest" description="Disordered" evidence="1">
    <location>
        <begin position="421"/>
        <end position="442"/>
    </location>
</feature>
<reference evidence="2 3" key="1">
    <citation type="submission" date="2021-08" db="EMBL/GenBank/DDBJ databases">
        <title>Draft Genome Sequence of Phanerochaete sordida strain YK-624.</title>
        <authorList>
            <person name="Mori T."/>
            <person name="Dohra H."/>
            <person name="Suzuki T."/>
            <person name="Kawagishi H."/>
            <person name="Hirai H."/>
        </authorList>
    </citation>
    <scope>NUCLEOTIDE SEQUENCE [LARGE SCALE GENOMIC DNA]</scope>
    <source>
        <strain evidence="2 3">YK-624</strain>
    </source>
</reference>
<dbReference type="Gene3D" id="3.40.50.300">
    <property type="entry name" value="P-loop containing nucleotide triphosphate hydrolases"/>
    <property type="match status" value="1"/>
</dbReference>
<sequence length="710" mass="76012">MSKLARPEYALLGGDTPQTSDAAAHAFRTAPVFTGDALDTLGPAILPQRAVYGRVLEQHANGFPAVPAAPVLYINTNTPFSGLGTGKSHSTSVLLESCLMADARLGTLPEPLSALVFHFDTAAGGGAVQPCEAAYLSTLDAKNGEGAVAPTVTVLVLPSNLRAMKKVYAKLPAVHVEPLHFSPEDISGERLLAMMKVEESGQMPLYMEAVMTILRSMEDSFDYTKFREQLSAQTFSASQKSMLKLRLSLLDSCLKDGNASNRVSTHFKKGHLTIIDLSSPFMDGSSACGFFDLILGLFVEADVKASGKLVVLDEAHKYLSDAQSGASSRLTDSLLTIIRQYRHLGTRVLISTQEPTVVPSKFLALCSFIIAHRFQSPEWLRMLTKHVSVPERSFDELFAKVVSLQTGQAIMFTASGISVRGSHKANGSAKDTSSDGDSSVSGSEVAQLGAGYLLVQSRLRATQDGGRSILAVQESASLGGSMNQSSSGRASGTSLALHPTHSTFSFASQAAVSPSSVWQVRAPAAASESPSPRNSPEPSSSTESGSRTSSDASPEVFLMTSPALRKFLPLVTLMQQLFRDEELWRVKTQRLQRALDIDSDAIAKAVARGVIVRVEGAGTARVMLAPGATYVTERTVYLTGALRDCVPLVQYLKTQAESGFSEITLATLRKRFGQEVEEIVAKAKAQDVVEDVPNATKSKIRLCPHTKLVL</sequence>
<evidence type="ECO:0008006" key="4">
    <source>
        <dbReference type="Google" id="ProtNLM"/>
    </source>
</evidence>
<dbReference type="OrthoDB" id="2316594at2759"/>
<feature type="region of interest" description="Disordered" evidence="1">
    <location>
        <begin position="523"/>
        <end position="553"/>
    </location>
</feature>
<dbReference type="SUPFAM" id="SSF52540">
    <property type="entry name" value="P-loop containing nucleoside triphosphate hydrolases"/>
    <property type="match status" value="1"/>
</dbReference>
<name>A0A9P3LAG7_9APHY</name>
<dbReference type="Proteomes" id="UP000703269">
    <property type="component" value="Unassembled WGS sequence"/>
</dbReference>